<dbReference type="AlphaFoldDB" id="A0A172WNL9"/>
<dbReference type="InterPro" id="IPR002781">
    <property type="entry name" value="TM_pro_TauE-like"/>
</dbReference>
<accession>A0A172WNL9</accession>
<protein>
    <recommendedName>
        <fullName evidence="6">Probable membrane transporter protein</fullName>
    </recommendedName>
</protein>
<comment type="similarity">
    <text evidence="2 6">Belongs to the 4-toluene sulfonate uptake permease (TSUP) (TC 2.A.102) family.</text>
</comment>
<feature type="transmembrane region" description="Helical" evidence="6">
    <location>
        <begin position="183"/>
        <end position="204"/>
    </location>
</feature>
<dbReference type="OrthoDB" id="7031597at2"/>
<dbReference type="Pfam" id="PF01925">
    <property type="entry name" value="TauE"/>
    <property type="match status" value="1"/>
</dbReference>
<sequence length="260" mass="26492">MVEIGLGLLVGLVLALTGAGGGILTVPLLIFVVGLELHQAAPIGLMAVGLAAWVGAVIGLRDGIVRYKAAALMACCGVLLAPVGVWLAARVEHDVLAVVFALVMFWVAFRAFRRPPNDDSNPRAVPCRLNPQTGRFHWTSRCAATVAASGTLAGFLSGLLGVGGGFVLVPALSRFSDLPMRSIAATSLAVIGLVSVSGVLSAALTGGIQWAVALPFSAGAVLGMFAGRTVSSRLDGRVLQRGFGLVAAVAASALLLQVAF</sequence>
<evidence type="ECO:0000256" key="5">
    <source>
        <dbReference type="ARBA" id="ARBA00023136"/>
    </source>
</evidence>
<dbReference type="eggNOG" id="COG0730">
    <property type="taxonomic scope" value="Bacteria"/>
</dbReference>
<evidence type="ECO:0000256" key="6">
    <source>
        <dbReference type="RuleBase" id="RU363041"/>
    </source>
</evidence>
<gene>
    <name evidence="7" type="ORF">PS273GM_06935</name>
</gene>
<keyword evidence="3 6" id="KW-0812">Transmembrane</keyword>
<evidence type="ECO:0000313" key="8">
    <source>
        <dbReference type="Proteomes" id="UP000077787"/>
    </source>
</evidence>
<feature type="transmembrane region" description="Helical" evidence="6">
    <location>
        <begin position="37"/>
        <end position="58"/>
    </location>
</feature>
<evidence type="ECO:0000313" key="7">
    <source>
        <dbReference type="EMBL" id="ANF24905.1"/>
    </source>
</evidence>
<feature type="transmembrane region" description="Helical" evidence="6">
    <location>
        <begin position="210"/>
        <end position="230"/>
    </location>
</feature>
<dbReference type="RefSeq" id="WP_064481013.1">
    <property type="nucleotide sequence ID" value="NZ_CP015641.1"/>
</dbReference>
<dbReference type="InterPro" id="IPR051598">
    <property type="entry name" value="TSUP/Inactive_protease-like"/>
</dbReference>
<keyword evidence="4 6" id="KW-1133">Transmembrane helix</keyword>
<feature type="transmembrane region" description="Helical" evidence="6">
    <location>
        <begin position="242"/>
        <end position="259"/>
    </location>
</feature>
<evidence type="ECO:0000256" key="2">
    <source>
        <dbReference type="ARBA" id="ARBA00009142"/>
    </source>
</evidence>
<feature type="transmembrane region" description="Helical" evidence="6">
    <location>
        <begin position="70"/>
        <end position="89"/>
    </location>
</feature>
<dbReference type="PANTHER" id="PTHR43701">
    <property type="entry name" value="MEMBRANE TRANSPORTER PROTEIN MJ0441-RELATED"/>
    <property type="match status" value="1"/>
</dbReference>
<evidence type="ECO:0000256" key="1">
    <source>
        <dbReference type="ARBA" id="ARBA00004141"/>
    </source>
</evidence>
<comment type="subcellular location">
    <subcellularLocation>
        <location evidence="6">Cell membrane</location>
        <topology evidence="6">Multi-pass membrane protein</topology>
    </subcellularLocation>
    <subcellularLocation>
        <location evidence="1">Membrane</location>
        <topology evidence="1">Multi-pass membrane protein</topology>
    </subcellularLocation>
</comment>
<dbReference type="GO" id="GO:0005886">
    <property type="term" value="C:plasma membrane"/>
    <property type="evidence" value="ECO:0007669"/>
    <property type="project" value="UniProtKB-SubCell"/>
</dbReference>
<dbReference type="Proteomes" id="UP000077787">
    <property type="component" value="Chromosome"/>
</dbReference>
<feature type="transmembrane region" description="Helical" evidence="6">
    <location>
        <begin position="95"/>
        <end position="112"/>
    </location>
</feature>
<keyword evidence="6" id="KW-1003">Cell membrane</keyword>
<name>A0A172WNL9_STUST</name>
<reference evidence="7 8" key="1">
    <citation type="submission" date="2016-05" db="EMBL/GenBank/DDBJ databases">
        <title>Genome sequence of Pseudomonas stutzeri 273 and identification of the exopolysaccharide biosynthesis locus.</title>
        <authorList>
            <person name="Wu S."/>
            <person name="Sun C."/>
        </authorList>
    </citation>
    <scope>NUCLEOTIDE SEQUENCE [LARGE SCALE GENOMIC DNA]</scope>
    <source>
        <strain evidence="7 8">273</strain>
    </source>
</reference>
<proteinExistence type="inferred from homology"/>
<evidence type="ECO:0000256" key="3">
    <source>
        <dbReference type="ARBA" id="ARBA00022692"/>
    </source>
</evidence>
<organism evidence="7 8">
    <name type="scientific">Stutzerimonas stutzeri</name>
    <name type="common">Pseudomonas stutzeri</name>
    <dbReference type="NCBI Taxonomy" id="316"/>
    <lineage>
        <taxon>Bacteria</taxon>
        <taxon>Pseudomonadati</taxon>
        <taxon>Pseudomonadota</taxon>
        <taxon>Gammaproteobacteria</taxon>
        <taxon>Pseudomonadales</taxon>
        <taxon>Pseudomonadaceae</taxon>
        <taxon>Stutzerimonas</taxon>
    </lineage>
</organism>
<keyword evidence="5 6" id="KW-0472">Membrane</keyword>
<dbReference type="PANTHER" id="PTHR43701:SF2">
    <property type="entry name" value="MEMBRANE TRANSPORTER PROTEIN YJNA-RELATED"/>
    <property type="match status" value="1"/>
</dbReference>
<evidence type="ECO:0000256" key="4">
    <source>
        <dbReference type="ARBA" id="ARBA00022989"/>
    </source>
</evidence>
<dbReference type="EMBL" id="CP015641">
    <property type="protein sequence ID" value="ANF24905.1"/>
    <property type="molecule type" value="Genomic_DNA"/>
</dbReference>